<name>A0A5B8XI33_9RICK</name>
<dbReference type="GO" id="GO:0000976">
    <property type="term" value="F:transcription cis-regulatory region binding"/>
    <property type="evidence" value="ECO:0007669"/>
    <property type="project" value="TreeGrafter"/>
</dbReference>
<accession>A0A5B8XI33</accession>
<keyword evidence="2" id="KW-0805">Transcription regulation</keyword>
<dbReference type="OrthoDB" id="8479870at2"/>
<dbReference type="GO" id="GO:0003700">
    <property type="term" value="F:DNA-binding transcription factor activity"/>
    <property type="evidence" value="ECO:0007669"/>
    <property type="project" value="InterPro"/>
</dbReference>
<dbReference type="PANTHER" id="PTHR30126">
    <property type="entry name" value="HTH-TYPE TRANSCRIPTIONAL REGULATOR"/>
    <property type="match status" value="1"/>
</dbReference>
<dbReference type="RefSeq" id="WP_146820680.1">
    <property type="nucleotide sequence ID" value="NZ_CP029077.1"/>
</dbReference>
<feature type="domain" description="HTH lysR-type" evidence="5">
    <location>
        <begin position="1"/>
        <end position="60"/>
    </location>
</feature>
<evidence type="ECO:0000313" key="6">
    <source>
        <dbReference type="EMBL" id="QED23407.1"/>
    </source>
</evidence>
<protein>
    <submittedName>
        <fullName evidence="6">HTH-type transcriptional regulator</fullName>
    </submittedName>
</protein>
<keyword evidence="4" id="KW-1133">Transmembrane helix</keyword>
<dbReference type="EMBL" id="CP029077">
    <property type="protein sequence ID" value="QED23407.1"/>
    <property type="molecule type" value="Genomic_DNA"/>
</dbReference>
<organism evidence="6 7">
    <name type="scientific">Candidatus Deianiraea vastatrix</name>
    <dbReference type="NCBI Taxonomy" id="2163644"/>
    <lineage>
        <taxon>Bacteria</taxon>
        <taxon>Pseudomonadati</taxon>
        <taxon>Pseudomonadota</taxon>
        <taxon>Alphaproteobacteria</taxon>
        <taxon>Rickettsiales</taxon>
        <taxon>Candidatus Deianiraeaceae</taxon>
        <taxon>Candidatus Deianiraea</taxon>
    </lineage>
</organism>
<evidence type="ECO:0000256" key="2">
    <source>
        <dbReference type="ARBA" id="ARBA00023015"/>
    </source>
</evidence>
<comment type="similarity">
    <text evidence="1">Belongs to the LysR transcriptional regulatory family.</text>
</comment>
<evidence type="ECO:0000313" key="7">
    <source>
        <dbReference type="Proteomes" id="UP000321934"/>
    </source>
</evidence>
<dbReference type="InterPro" id="IPR000847">
    <property type="entry name" value="LysR_HTH_N"/>
</dbReference>
<dbReference type="InterPro" id="IPR036390">
    <property type="entry name" value="WH_DNA-bd_sf"/>
</dbReference>
<evidence type="ECO:0000256" key="1">
    <source>
        <dbReference type="ARBA" id="ARBA00009437"/>
    </source>
</evidence>
<keyword evidence="7" id="KW-1185">Reference proteome</keyword>
<dbReference type="PANTHER" id="PTHR30126:SF91">
    <property type="entry name" value="LYSR FAMILY TRANSCRIPTIONAL REGULATOR"/>
    <property type="match status" value="1"/>
</dbReference>
<sequence>MQVENSLKGFCATVECGNSVNDAATRNCISATTISKQISSLETDLGFLLFDRVKNKLVLNEKGRVYYKEVKRVLLDLDRLYAGKLGIKRVSSFSIFRKNLQNKIKYNLSLVNLKLKIMLIRITLKGFLVFLLVCITAIWVYLYRTNWFFDRKIYKLAKPLLRSVMESGHYRIPEIHRCQPQTVIISSDLIDVLLTLIKEKHLLKITRVGHSECPSTQLRMTGDDAIDKPLFFHQKNLNCDIDRYYLEYNKSYHFIQDLLKNDSEFKFYTLYHNSKCLNHNILNDNIKKYPNQIFNINHSDEKIARGSFWIVKNGNYYYLVSETNGMQAHGANVAKDSYIIFQKLTLNDLKHYDNGSYWKLIKEYNINID</sequence>
<evidence type="ECO:0000256" key="3">
    <source>
        <dbReference type="ARBA" id="ARBA00023163"/>
    </source>
</evidence>
<keyword evidence="3" id="KW-0804">Transcription</keyword>
<dbReference type="SUPFAM" id="SSF46785">
    <property type="entry name" value="Winged helix' DNA-binding domain"/>
    <property type="match status" value="1"/>
</dbReference>
<dbReference type="Gene3D" id="1.10.10.10">
    <property type="entry name" value="Winged helix-like DNA-binding domain superfamily/Winged helix DNA-binding domain"/>
    <property type="match status" value="1"/>
</dbReference>
<dbReference type="Pfam" id="PF00126">
    <property type="entry name" value="HTH_1"/>
    <property type="match status" value="1"/>
</dbReference>
<feature type="transmembrane region" description="Helical" evidence="4">
    <location>
        <begin position="122"/>
        <end position="142"/>
    </location>
</feature>
<dbReference type="Proteomes" id="UP000321934">
    <property type="component" value="Chromosome"/>
</dbReference>
<gene>
    <name evidence="6" type="ORF">Deia_00613</name>
</gene>
<proteinExistence type="inferred from homology"/>
<reference evidence="6 7" key="1">
    <citation type="journal article" date="2019" name="ISME J.">
        <title>Deianiraea, an extracellular bacterium associated with the ciliate Paramecium, suggests an alternative scenario for the evolution of Rickettsiales.</title>
        <authorList>
            <person name="Castelli M."/>
            <person name="Sabaneyeva E."/>
            <person name="Lanzoni O."/>
            <person name="Lebedeva N."/>
            <person name="Floriano A.M."/>
            <person name="Gaiarsa S."/>
            <person name="Benken K."/>
            <person name="Modeo L."/>
            <person name="Bandi C."/>
            <person name="Potekhin A."/>
            <person name="Sassera D."/>
            <person name="Petroni G."/>
        </authorList>
    </citation>
    <scope>NUCLEOTIDE SEQUENCE [LARGE SCALE GENOMIC DNA]</scope>
    <source>
        <strain evidence="6">CyL4-1</strain>
    </source>
</reference>
<dbReference type="AlphaFoldDB" id="A0A5B8XI33"/>
<evidence type="ECO:0000256" key="4">
    <source>
        <dbReference type="SAM" id="Phobius"/>
    </source>
</evidence>
<evidence type="ECO:0000259" key="5">
    <source>
        <dbReference type="PROSITE" id="PS50931"/>
    </source>
</evidence>
<dbReference type="PROSITE" id="PS50931">
    <property type="entry name" value="HTH_LYSR"/>
    <property type="match status" value="1"/>
</dbReference>
<keyword evidence="4" id="KW-0812">Transmembrane</keyword>
<keyword evidence="4" id="KW-0472">Membrane</keyword>
<dbReference type="InterPro" id="IPR036388">
    <property type="entry name" value="WH-like_DNA-bd_sf"/>
</dbReference>